<keyword evidence="3" id="KW-0472">Membrane</keyword>
<dbReference type="RefSeq" id="WP_045528590.1">
    <property type="nucleotide sequence ID" value="NZ_CP011043.1"/>
</dbReference>
<keyword evidence="1" id="KW-1003">Cell membrane</keyword>
<evidence type="ECO:0000313" key="6">
    <source>
        <dbReference type="EMBL" id="AJW79379.1"/>
    </source>
</evidence>
<dbReference type="InterPro" id="IPR006059">
    <property type="entry name" value="SBP"/>
</dbReference>
<reference evidence="6 8" key="1">
    <citation type="journal article" date="2015" name="Genome Announc.">
        <title>Complete Genome Sequence of Clavibacter michiganensis subsp. insidiosus R1-1 Using PacBio Single-Molecule Real-Time Technology.</title>
        <authorList>
            <person name="Lu Y."/>
            <person name="Samac D.A."/>
            <person name="Glazebrook J."/>
            <person name="Ishimaru C.A."/>
        </authorList>
    </citation>
    <scope>NUCLEOTIDE SEQUENCE [LARGE SCALE GENOMIC DNA]</scope>
    <source>
        <strain evidence="6 8">R1-1</strain>
    </source>
</reference>
<dbReference type="HOGENOM" id="CLU_031285_2_0_11"/>
<evidence type="ECO:0000313" key="8">
    <source>
        <dbReference type="Proteomes" id="UP000032604"/>
    </source>
</evidence>
<dbReference type="PANTHER" id="PTHR43649">
    <property type="entry name" value="ARABINOSE-BINDING PROTEIN-RELATED"/>
    <property type="match status" value="1"/>
</dbReference>
<dbReference type="PANTHER" id="PTHR43649:SF33">
    <property type="entry name" value="POLYGALACTURONAN_RHAMNOGALACTURONAN-BINDING PROTEIN YTCQ"/>
    <property type="match status" value="1"/>
</dbReference>
<dbReference type="AlphaFoldDB" id="A0A0D5CJA2"/>
<dbReference type="EMBL" id="QWEA01000031">
    <property type="protein sequence ID" value="RIJ44658.1"/>
    <property type="molecule type" value="Genomic_DNA"/>
</dbReference>
<dbReference type="InterPro" id="IPR050490">
    <property type="entry name" value="Bact_solute-bd_prot1"/>
</dbReference>
<dbReference type="Gene3D" id="3.40.190.10">
    <property type="entry name" value="Periplasmic binding protein-like II"/>
    <property type="match status" value="3"/>
</dbReference>
<evidence type="ECO:0000313" key="9">
    <source>
        <dbReference type="Proteomes" id="UP000266634"/>
    </source>
</evidence>
<dbReference type="Pfam" id="PF01547">
    <property type="entry name" value="SBP_bac_1"/>
    <property type="match status" value="1"/>
</dbReference>
<evidence type="ECO:0000313" key="7">
    <source>
        <dbReference type="EMBL" id="RIJ44658.1"/>
    </source>
</evidence>
<dbReference type="PROSITE" id="PS51257">
    <property type="entry name" value="PROKAR_LIPOPROTEIN"/>
    <property type="match status" value="1"/>
</dbReference>
<dbReference type="Proteomes" id="UP000032604">
    <property type="component" value="Chromosome"/>
</dbReference>
<accession>A0A0D5CJA2</accession>
<gene>
    <name evidence="7" type="ORF">DZF93_02005</name>
    <name evidence="6" type="ORF">VO01_09780</name>
</gene>
<keyword evidence="5" id="KW-0449">Lipoprotein</keyword>
<keyword evidence="4" id="KW-0564">Palmitate</keyword>
<proteinExistence type="predicted"/>
<evidence type="ECO:0000256" key="3">
    <source>
        <dbReference type="ARBA" id="ARBA00023136"/>
    </source>
</evidence>
<dbReference type="EMBL" id="CP011043">
    <property type="protein sequence ID" value="AJW79379.1"/>
    <property type="molecule type" value="Genomic_DNA"/>
</dbReference>
<evidence type="ECO:0000256" key="4">
    <source>
        <dbReference type="ARBA" id="ARBA00023139"/>
    </source>
</evidence>
<organism evidence="6 8">
    <name type="scientific">Clavibacter michiganensis subsp. insidiosus</name>
    <dbReference type="NCBI Taxonomy" id="33014"/>
    <lineage>
        <taxon>Bacteria</taxon>
        <taxon>Bacillati</taxon>
        <taxon>Actinomycetota</taxon>
        <taxon>Actinomycetes</taxon>
        <taxon>Micrococcales</taxon>
        <taxon>Microbacteriaceae</taxon>
        <taxon>Clavibacter</taxon>
    </lineage>
</organism>
<dbReference type="PATRIC" id="fig|33014.5.peg.2021"/>
<dbReference type="OrthoDB" id="2515046at2"/>
<reference evidence="7 9" key="2">
    <citation type="submission" date="2018-08" db="EMBL/GenBank/DDBJ databases">
        <title>Genome Sequence of Clavibacter michiganensis Subspecies type strains, and the Atypical Peach-Colored Strains Isolated from Tomato.</title>
        <authorList>
            <person name="Osdaghi E."/>
            <person name="Portier P."/>
            <person name="Briand M."/>
            <person name="Jacques M.-A."/>
        </authorList>
    </citation>
    <scope>NUCLEOTIDE SEQUENCE [LARGE SCALE GENOMIC DNA]</scope>
    <source>
        <strain evidence="7 9">CFBP 6488</strain>
    </source>
</reference>
<dbReference type="SUPFAM" id="SSF53850">
    <property type="entry name" value="Periplasmic binding protein-like II"/>
    <property type="match status" value="1"/>
</dbReference>
<keyword evidence="2" id="KW-0732">Signal</keyword>
<dbReference type="Proteomes" id="UP000266634">
    <property type="component" value="Unassembled WGS sequence"/>
</dbReference>
<name>A0A0D5CJA2_9MICO</name>
<dbReference type="PROSITE" id="PS51318">
    <property type="entry name" value="TAT"/>
    <property type="match status" value="1"/>
</dbReference>
<evidence type="ECO:0000256" key="1">
    <source>
        <dbReference type="ARBA" id="ARBA00022475"/>
    </source>
</evidence>
<sequence length="451" mass="48799">MTHSISRRQALGVGAAAAGTLALASCSAPGGRLVNSDPVIPAAKAGEKVTLTYWAWLKDLQKVADVWNAQNPDIQVEAVWIPGGNQGGYNKMYSAITAGGGPDIGQVELRQLPEFLLANGLVDLSRYGVEEYEDRYDEALWKQVSFQDGVFGIPQDSGPLAFYYQTALLDQVGGQPPATWDDWAALSAEVRTTGAGNYLDCFPVSDASVFTSYATQAGANWFRIDGERWVVDMLDERTMEVAAFFDRAIDDDVVNTSFTAFSPPWYAAAADAKIFGCTSASWGDALIQSVSGAEGKWRVAPMQTWSFDGAYGSSYLGGSTAAVLANSKHPAEALKFMTWMTTSPEGIDAMIANSGIGWSPSPDYIGAPRQQPSEFFSGQNYNEEVFVPAAKEQNLDWTWCPLTQFTLNTLQDEFRRKLTSGQTLVESLPLAQEAVIEAFRNKGLSVEAASA</sequence>
<dbReference type="InterPro" id="IPR006311">
    <property type="entry name" value="TAT_signal"/>
</dbReference>
<evidence type="ECO:0000256" key="5">
    <source>
        <dbReference type="ARBA" id="ARBA00023288"/>
    </source>
</evidence>
<protein>
    <submittedName>
        <fullName evidence="6">ABC transporter substrate-binding protein</fullName>
    </submittedName>
    <submittedName>
        <fullName evidence="7">Extracellular solute-binding protein</fullName>
    </submittedName>
</protein>
<evidence type="ECO:0000256" key="2">
    <source>
        <dbReference type="ARBA" id="ARBA00022729"/>
    </source>
</evidence>
<dbReference type="KEGG" id="cmh:VO01_09780"/>